<dbReference type="InterPro" id="IPR027417">
    <property type="entry name" value="P-loop_NTPase"/>
</dbReference>
<dbReference type="InterPro" id="IPR049945">
    <property type="entry name" value="AAA_22"/>
</dbReference>
<evidence type="ECO:0000313" key="2">
    <source>
        <dbReference type="EMBL" id="MDN7935159.1"/>
    </source>
</evidence>
<feature type="domain" description="ORC1/DEAH AAA+ ATPase" evidence="1">
    <location>
        <begin position="39"/>
        <end position="152"/>
    </location>
</feature>
<evidence type="ECO:0000259" key="1">
    <source>
        <dbReference type="Pfam" id="PF13401"/>
    </source>
</evidence>
<proteinExistence type="predicted"/>
<keyword evidence="2" id="KW-0547">Nucleotide-binding</keyword>
<reference evidence="2" key="1">
    <citation type="submission" date="2023-07" db="EMBL/GenBank/DDBJ databases">
        <title>A collection of bacterial strains from the Burkholderia cepacia Research Laboratory and Repository.</title>
        <authorList>
            <person name="Lipuma J."/>
            <person name="Spilker T."/>
            <person name="Caverly L."/>
        </authorList>
    </citation>
    <scope>NUCLEOTIDE SEQUENCE</scope>
    <source>
        <strain evidence="2">AU42020</strain>
    </source>
</reference>
<keyword evidence="2" id="KW-0067">ATP-binding</keyword>
<gene>
    <name evidence="2" type="ORF">QZM52_28200</name>
</gene>
<organism evidence="2 3">
    <name type="scientific">Burkholderia metallica</name>
    <dbReference type="NCBI Taxonomy" id="488729"/>
    <lineage>
        <taxon>Bacteria</taxon>
        <taxon>Pseudomonadati</taxon>
        <taxon>Pseudomonadota</taxon>
        <taxon>Betaproteobacteria</taxon>
        <taxon>Burkholderiales</taxon>
        <taxon>Burkholderiaceae</taxon>
        <taxon>Burkholderia</taxon>
        <taxon>Burkholderia cepacia complex</taxon>
    </lineage>
</organism>
<sequence length="254" mass="28398">MQTNSSKSKSNCGFANTQNMTLAEVAIERALSRSANLPGLVCFYGPSGWGKSIATNTVAQNGRGYYVQARSVWTKKAMLMAILFEMGMRPAPTVSEMVDQVAQQLAASQRPLVIDEFDHVVERNNVELVRDIYESSRAPVLIVGEEGLPHKLKKWERFHGRVLSWVPAQPANLGDAQQLKPLYAPRVELADDLLAHMVDIAHGSVRRICVNLERVQELALTNGVKRFDLDSWMTFTMRTPGTELYTGEAPRRRI</sequence>
<dbReference type="EMBL" id="JAUJSQ010000014">
    <property type="protein sequence ID" value="MDN7935159.1"/>
    <property type="molecule type" value="Genomic_DNA"/>
</dbReference>
<dbReference type="SUPFAM" id="SSF52540">
    <property type="entry name" value="P-loop containing nucleoside triphosphate hydrolases"/>
    <property type="match status" value="1"/>
</dbReference>
<keyword evidence="3" id="KW-1185">Reference proteome</keyword>
<dbReference type="Proteomes" id="UP001171606">
    <property type="component" value="Unassembled WGS sequence"/>
</dbReference>
<protein>
    <submittedName>
        <fullName evidence="2">ATP-binding protein</fullName>
    </submittedName>
</protein>
<comment type="caution">
    <text evidence="2">The sequence shown here is derived from an EMBL/GenBank/DDBJ whole genome shotgun (WGS) entry which is preliminary data.</text>
</comment>
<dbReference type="RefSeq" id="WP_175784259.1">
    <property type="nucleotide sequence ID" value="NZ_JAUJSQ010000014.1"/>
</dbReference>
<evidence type="ECO:0000313" key="3">
    <source>
        <dbReference type="Proteomes" id="UP001171606"/>
    </source>
</evidence>
<accession>A0ABT8PJ44</accession>
<dbReference type="GO" id="GO:0005524">
    <property type="term" value="F:ATP binding"/>
    <property type="evidence" value="ECO:0007669"/>
    <property type="project" value="UniProtKB-KW"/>
</dbReference>
<dbReference type="Pfam" id="PF13401">
    <property type="entry name" value="AAA_22"/>
    <property type="match status" value="1"/>
</dbReference>
<name>A0ABT8PJ44_9BURK</name>
<dbReference type="Gene3D" id="3.40.50.300">
    <property type="entry name" value="P-loop containing nucleotide triphosphate hydrolases"/>
    <property type="match status" value="1"/>
</dbReference>